<feature type="non-terminal residue" evidence="2">
    <location>
        <position position="77"/>
    </location>
</feature>
<organism evidence="2 3">
    <name type="scientific">Candidatus Infernicultor aquiphilus</name>
    <dbReference type="NCBI Taxonomy" id="1805029"/>
    <lineage>
        <taxon>Bacteria</taxon>
        <taxon>Pseudomonadati</taxon>
        <taxon>Atribacterota</taxon>
        <taxon>Candidatus Phoenicimicrobiia</taxon>
        <taxon>Candidatus Pheonicimicrobiales</taxon>
        <taxon>Candidatus Phoenicimicrobiaceae</taxon>
        <taxon>Candidatus Infernicultor</taxon>
    </lineage>
</organism>
<dbReference type="Proteomes" id="UP000230646">
    <property type="component" value="Unassembled WGS sequence"/>
</dbReference>
<dbReference type="AlphaFoldDB" id="A0A2M7PL14"/>
<protein>
    <recommendedName>
        <fullName evidence="4">F0F1 ATP synthase subunit A</fullName>
    </recommendedName>
</protein>
<proteinExistence type="predicted"/>
<keyword evidence="1" id="KW-1133">Transmembrane helix</keyword>
<dbReference type="EMBL" id="PFKO01000386">
    <property type="protein sequence ID" value="PIY31094.1"/>
    <property type="molecule type" value="Genomic_DNA"/>
</dbReference>
<feature type="transmembrane region" description="Helical" evidence="1">
    <location>
        <begin position="41"/>
        <end position="59"/>
    </location>
</feature>
<sequence>MTKTENDQNINHGESQAEVSHEATLYAEPIFRVGNFSVTNSLLNSWVAVFILVVFFILVGKKVAKIPKGAQNIFEII</sequence>
<reference evidence="2 3" key="1">
    <citation type="submission" date="2017-09" db="EMBL/GenBank/DDBJ databases">
        <title>Depth-based differentiation of microbial function through sediment-hosted aquifers and enrichment of novel symbionts in the deep terrestrial subsurface.</title>
        <authorList>
            <person name="Probst A.J."/>
            <person name="Ladd B."/>
            <person name="Jarett J.K."/>
            <person name="Geller-Mcgrath D.E."/>
            <person name="Sieber C.M."/>
            <person name="Emerson J.B."/>
            <person name="Anantharaman K."/>
            <person name="Thomas B.C."/>
            <person name="Malmstrom R."/>
            <person name="Stieglmeier M."/>
            <person name="Klingl A."/>
            <person name="Woyke T."/>
            <person name="Ryan C.M."/>
            <person name="Banfield J.F."/>
        </authorList>
    </citation>
    <scope>NUCLEOTIDE SEQUENCE [LARGE SCALE GENOMIC DNA]</scope>
    <source>
        <strain evidence="2">CG_4_10_14_3_um_filter_34_13</strain>
    </source>
</reference>
<accession>A0A2M7PL14</accession>
<evidence type="ECO:0008006" key="4">
    <source>
        <dbReference type="Google" id="ProtNLM"/>
    </source>
</evidence>
<evidence type="ECO:0000313" key="2">
    <source>
        <dbReference type="EMBL" id="PIY31094.1"/>
    </source>
</evidence>
<comment type="caution">
    <text evidence="2">The sequence shown here is derived from an EMBL/GenBank/DDBJ whole genome shotgun (WGS) entry which is preliminary data.</text>
</comment>
<gene>
    <name evidence="2" type="ORF">COZ07_10430</name>
</gene>
<name>A0A2M7PL14_9BACT</name>
<keyword evidence="1" id="KW-0472">Membrane</keyword>
<evidence type="ECO:0000313" key="3">
    <source>
        <dbReference type="Proteomes" id="UP000230646"/>
    </source>
</evidence>
<evidence type="ECO:0000256" key="1">
    <source>
        <dbReference type="SAM" id="Phobius"/>
    </source>
</evidence>
<keyword evidence="1" id="KW-0812">Transmembrane</keyword>